<gene>
    <name evidence="8" type="ordered locus">Igag_1721</name>
</gene>
<dbReference type="SUPFAM" id="SSF52317">
    <property type="entry name" value="Class I glutamine amidotransferase-like"/>
    <property type="match status" value="1"/>
</dbReference>
<keyword evidence="9" id="KW-1185">Reference proteome</keyword>
<name>E0SS61_IGNAA</name>
<evidence type="ECO:0000256" key="3">
    <source>
        <dbReference type="ARBA" id="ARBA00022822"/>
    </source>
</evidence>
<keyword evidence="4 8" id="KW-0315">Glutamine amidotransferase</keyword>
<dbReference type="HOGENOM" id="CLU_014340_1_2_2"/>
<evidence type="ECO:0000256" key="4">
    <source>
        <dbReference type="ARBA" id="ARBA00022962"/>
    </source>
</evidence>
<organism evidence="8 9">
    <name type="scientific">Ignisphaera aggregans (strain DSM 17230 / JCM 13409 / AQ1.S1)</name>
    <dbReference type="NCBI Taxonomy" id="583356"/>
    <lineage>
        <taxon>Archaea</taxon>
        <taxon>Thermoproteota</taxon>
        <taxon>Thermoprotei</taxon>
        <taxon>Desulfurococcales</taxon>
        <taxon>Desulfurococcaceae</taxon>
        <taxon>Ignisphaera</taxon>
    </lineage>
</organism>
<accession>E0SS61</accession>
<comment type="catalytic activity">
    <reaction evidence="6">
        <text>chorismate + L-glutamine = anthranilate + pyruvate + L-glutamate + H(+)</text>
        <dbReference type="Rhea" id="RHEA:21732"/>
        <dbReference type="ChEBI" id="CHEBI:15361"/>
        <dbReference type="ChEBI" id="CHEBI:15378"/>
        <dbReference type="ChEBI" id="CHEBI:16567"/>
        <dbReference type="ChEBI" id="CHEBI:29748"/>
        <dbReference type="ChEBI" id="CHEBI:29985"/>
        <dbReference type="ChEBI" id="CHEBI:58359"/>
        <dbReference type="EC" id="4.1.3.27"/>
    </reaction>
</comment>
<dbReference type="EMBL" id="CP002098">
    <property type="protein sequence ID" value="ADM28518.1"/>
    <property type="molecule type" value="Genomic_DNA"/>
</dbReference>
<dbReference type="InterPro" id="IPR017926">
    <property type="entry name" value="GATASE"/>
</dbReference>
<evidence type="ECO:0000256" key="2">
    <source>
        <dbReference type="ARBA" id="ARBA00012266"/>
    </source>
</evidence>
<dbReference type="InterPro" id="IPR050472">
    <property type="entry name" value="Anth_synth/Amidotransfase"/>
</dbReference>
<dbReference type="AlphaFoldDB" id="E0SS61"/>
<keyword evidence="5" id="KW-0057">Aromatic amino acid biosynthesis</keyword>
<dbReference type="GO" id="GO:0005829">
    <property type="term" value="C:cytosol"/>
    <property type="evidence" value="ECO:0007669"/>
    <property type="project" value="TreeGrafter"/>
</dbReference>
<evidence type="ECO:0000256" key="5">
    <source>
        <dbReference type="ARBA" id="ARBA00023141"/>
    </source>
</evidence>
<keyword evidence="3" id="KW-0822">Tryptophan biosynthesis</keyword>
<dbReference type="InterPro" id="IPR006221">
    <property type="entry name" value="TrpG/PapA_dom"/>
</dbReference>
<dbReference type="PROSITE" id="PS51273">
    <property type="entry name" value="GATASE_TYPE_1"/>
    <property type="match status" value="1"/>
</dbReference>
<evidence type="ECO:0000256" key="6">
    <source>
        <dbReference type="ARBA" id="ARBA00047683"/>
    </source>
</evidence>
<evidence type="ECO:0000313" key="9">
    <source>
        <dbReference type="Proteomes" id="UP000001304"/>
    </source>
</evidence>
<dbReference type="STRING" id="583356.Igag_1721"/>
<evidence type="ECO:0000256" key="1">
    <source>
        <dbReference type="ARBA" id="ARBA00004873"/>
    </source>
</evidence>
<dbReference type="GO" id="GO:0016740">
    <property type="term" value="F:transferase activity"/>
    <property type="evidence" value="ECO:0007669"/>
    <property type="project" value="UniProtKB-KW"/>
</dbReference>
<dbReference type="PRINTS" id="PR00096">
    <property type="entry name" value="GATASE"/>
</dbReference>
<dbReference type="Gene3D" id="3.40.50.880">
    <property type="match status" value="1"/>
</dbReference>
<dbReference type="Proteomes" id="UP000001304">
    <property type="component" value="Chromosome"/>
</dbReference>
<evidence type="ECO:0000313" key="8">
    <source>
        <dbReference type="EMBL" id="ADM28518.1"/>
    </source>
</evidence>
<dbReference type="PANTHER" id="PTHR43418">
    <property type="entry name" value="MULTIFUNCTIONAL TRYPTOPHAN BIOSYNTHESIS PROTEIN-RELATED"/>
    <property type="match status" value="1"/>
</dbReference>
<dbReference type="EC" id="4.1.3.27" evidence="2"/>
<dbReference type="CDD" id="cd01743">
    <property type="entry name" value="GATase1_Anthranilate_Synthase"/>
    <property type="match status" value="1"/>
</dbReference>
<dbReference type="GO" id="GO:0004049">
    <property type="term" value="F:anthranilate synthase activity"/>
    <property type="evidence" value="ECO:0007669"/>
    <property type="project" value="UniProtKB-EC"/>
</dbReference>
<sequence>MPETVLIIDNYDSFVYNIAQIVGGLGYIPIVIRNDEITLSGVDRINPDKIIISPGPGTPERREDVGIAIDVIKTFGKHIPILGICFGHQMIGYAFGARIRKAKIVMHGKISRIRVINEVEIFRGVPKVFTATRYNSLVVDDVKPPLEVDAISEEDDEIMAIHHTKYPIYGVQFHPESIGTEIGVKIIKNFLELT</sequence>
<dbReference type="MEROPS" id="C26.955"/>
<proteinExistence type="predicted"/>
<keyword evidence="3" id="KW-0028">Amino-acid biosynthesis</keyword>
<dbReference type="Pfam" id="PF00117">
    <property type="entry name" value="GATase"/>
    <property type="match status" value="1"/>
</dbReference>
<feature type="domain" description="Glutamine amidotransferase" evidence="7">
    <location>
        <begin position="6"/>
        <end position="191"/>
    </location>
</feature>
<comment type="pathway">
    <text evidence="1">Amino-acid biosynthesis; L-tryptophan biosynthesis; L-tryptophan from chorismate: step 1/5.</text>
</comment>
<reference evidence="8 9" key="1">
    <citation type="journal article" date="2010" name="Stand. Genomic Sci.">
        <title>Complete genome sequence of Ignisphaera aggregans type strain (AQ1.S1).</title>
        <authorList>
            <person name="Goker M."/>
            <person name="Held B."/>
            <person name="Lapidus A."/>
            <person name="Nolan M."/>
            <person name="Spring S."/>
            <person name="Yasawong M."/>
            <person name="Lucas S."/>
            <person name="Glavina Del Rio T."/>
            <person name="Tice H."/>
            <person name="Cheng J.F."/>
            <person name="Goodwin L."/>
            <person name="Tapia R."/>
            <person name="Pitluck S."/>
            <person name="Liolios K."/>
            <person name="Ivanova N."/>
            <person name="Mavromatis K."/>
            <person name="Mikhailova N."/>
            <person name="Pati A."/>
            <person name="Chen A."/>
            <person name="Palaniappan K."/>
            <person name="Brambilla E."/>
            <person name="Land M."/>
            <person name="Hauser L."/>
            <person name="Chang Y.J."/>
            <person name="Jeffries C.D."/>
            <person name="Brettin T."/>
            <person name="Detter J.C."/>
            <person name="Han C."/>
            <person name="Rohde M."/>
            <person name="Sikorski J."/>
            <person name="Woyke T."/>
            <person name="Bristow J."/>
            <person name="Eisen J.A."/>
            <person name="Markowitz V."/>
            <person name="Hugenholtz P."/>
            <person name="Kyrpides N.C."/>
            <person name="Klenk H.P."/>
        </authorList>
    </citation>
    <scope>NUCLEOTIDE SEQUENCE [LARGE SCALE GENOMIC DNA]</scope>
    <source>
        <strain evidence="9">DSM 17230 / JCM 13409 / AQ1.S1</strain>
    </source>
</reference>
<dbReference type="KEGG" id="iag:Igag_1721"/>
<dbReference type="GO" id="GO:0000162">
    <property type="term" value="P:L-tryptophan biosynthetic process"/>
    <property type="evidence" value="ECO:0007669"/>
    <property type="project" value="UniProtKB-KW"/>
</dbReference>
<dbReference type="InterPro" id="IPR029062">
    <property type="entry name" value="Class_I_gatase-like"/>
</dbReference>
<dbReference type="BioCyc" id="IAGG583356:GHAH-1708-MONOMER"/>
<dbReference type="NCBIfam" id="TIGR00566">
    <property type="entry name" value="trpG_papA"/>
    <property type="match status" value="1"/>
</dbReference>
<keyword evidence="8" id="KW-0808">Transferase</keyword>
<keyword evidence="8" id="KW-0456">Lyase</keyword>
<protein>
    <recommendedName>
        <fullName evidence="2">anthranilate synthase</fullName>
        <ecNumber evidence="2">4.1.3.27</ecNumber>
    </recommendedName>
</protein>
<dbReference type="PANTHER" id="PTHR43418:SF4">
    <property type="entry name" value="MULTIFUNCTIONAL TRYPTOPHAN BIOSYNTHESIS PROTEIN"/>
    <property type="match status" value="1"/>
</dbReference>
<evidence type="ECO:0000259" key="7">
    <source>
        <dbReference type="Pfam" id="PF00117"/>
    </source>
</evidence>
<dbReference type="PRINTS" id="PR00099">
    <property type="entry name" value="CPSGATASE"/>
</dbReference>
<dbReference type="FunFam" id="3.40.50.880:FF:000003">
    <property type="entry name" value="Anthranilate synthase component II"/>
    <property type="match status" value="1"/>
</dbReference>
<dbReference type="PRINTS" id="PR00097">
    <property type="entry name" value="ANTSNTHASEII"/>
</dbReference>